<dbReference type="EMBL" id="CP069104">
    <property type="protein sequence ID" value="QSS54663.1"/>
    <property type="molecule type" value="Genomic_DNA"/>
</dbReference>
<evidence type="ECO:0000313" key="2">
    <source>
        <dbReference type="EMBL" id="QSS54663.1"/>
    </source>
</evidence>
<dbReference type="Proteomes" id="UP000663419">
    <property type="component" value="Chromosome 3"/>
</dbReference>
<dbReference type="AlphaFoldDB" id="A0A8A1LQ00"/>
<evidence type="ECO:0000256" key="1">
    <source>
        <dbReference type="SAM" id="MobiDB-lite"/>
    </source>
</evidence>
<feature type="region of interest" description="Disordered" evidence="1">
    <location>
        <begin position="1"/>
        <end position="65"/>
    </location>
</feature>
<evidence type="ECO:0000313" key="3">
    <source>
        <dbReference type="Proteomes" id="UP000663419"/>
    </source>
</evidence>
<name>A0A8A1LQ00_AJEC8</name>
<gene>
    <name evidence="2" type="ORF">I7I53_02295</name>
</gene>
<reference evidence="2" key="1">
    <citation type="submission" date="2021-01" db="EMBL/GenBank/DDBJ databases">
        <title>Chromosome-level genome assembly of a human fungal pathogen reveals clustering of transcriptionally co-regulated genes.</title>
        <authorList>
            <person name="Voorhies M."/>
            <person name="Cohen S."/>
            <person name="Shea T.P."/>
            <person name="Petrus S."/>
            <person name="Munoz J.F."/>
            <person name="Poplawski S."/>
            <person name="Goldman W.E."/>
            <person name="Michael T."/>
            <person name="Cuomo C.A."/>
            <person name="Sil A."/>
            <person name="Beyhan S."/>
        </authorList>
    </citation>
    <scope>NUCLEOTIDE SEQUENCE</scope>
    <source>
        <strain evidence="2">H88</strain>
    </source>
</reference>
<accession>A0A8A1LQ00</accession>
<dbReference type="VEuPathDB" id="FungiDB:I7I53_02295"/>
<proteinExistence type="predicted"/>
<feature type="compositionally biased region" description="Low complexity" evidence="1">
    <location>
        <begin position="31"/>
        <end position="48"/>
    </location>
</feature>
<sequence length="65" mass="6966">MLLPSNLAPPLHPGPQLPELRQDHLRPRGPPALLLLPAPATLAAPGAGDDPRAARRARKREDART</sequence>
<organism evidence="2 3">
    <name type="scientific">Ajellomyces capsulatus (strain H88)</name>
    <name type="common">Darling's disease fungus</name>
    <name type="synonym">Histoplasma capsulatum</name>
    <dbReference type="NCBI Taxonomy" id="544711"/>
    <lineage>
        <taxon>Eukaryota</taxon>
        <taxon>Fungi</taxon>
        <taxon>Dikarya</taxon>
        <taxon>Ascomycota</taxon>
        <taxon>Pezizomycotina</taxon>
        <taxon>Eurotiomycetes</taxon>
        <taxon>Eurotiomycetidae</taxon>
        <taxon>Onygenales</taxon>
        <taxon>Ajellomycetaceae</taxon>
        <taxon>Histoplasma</taxon>
    </lineage>
</organism>
<feature type="compositionally biased region" description="Basic and acidic residues" evidence="1">
    <location>
        <begin position="49"/>
        <end position="65"/>
    </location>
</feature>
<protein>
    <submittedName>
        <fullName evidence="2">C2HC5 zinc finger domain-containing protein</fullName>
    </submittedName>
</protein>